<dbReference type="EMBL" id="BARU01007129">
    <property type="protein sequence ID" value="GAH41673.1"/>
    <property type="molecule type" value="Genomic_DNA"/>
</dbReference>
<accession>X1H8N5</accession>
<reference evidence="6" key="1">
    <citation type="journal article" date="2014" name="Front. Microbiol.">
        <title>High frequency of phylogenetically diverse reductive dehalogenase-homologous genes in deep subseafloor sedimentary metagenomes.</title>
        <authorList>
            <person name="Kawai M."/>
            <person name="Futagami T."/>
            <person name="Toyoda A."/>
            <person name="Takaki Y."/>
            <person name="Nishi S."/>
            <person name="Hori S."/>
            <person name="Arai W."/>
            <person name="Tsubouchi T."/>
            <person name="Morono Y."/>
            <person name="Uchiyama I."/>
            <person name="Ito T."/>
            <person name="Fujiyama A."/>
            <person name="Inagaki F."/>
            <person name="Takami H."/>
        </authorList>
    </citation>
    <scope>NUCLEOTIDE SEQUENCE</scope>
    <source>
        <strain evidence="6">Expedition CK06-06</strain>
    </source>
</reference>
<organism evidence="6">
    <name type="scientific">marine sediment metagenome</name>
    <dbReference type="NCBI Taxonomy" id="412755"/>
    <lineage>
        <taxon>unclassified sequences</taxon>
        <taxon>metagenomes</taxon>
        <taxon>ecological metagenomes</taxon>
    </lineage>
</organism>
<dbReference type="InterPro" id="IPR049560">
    <property type="entry name" value="MeTrfase_RsmB-F_NOP2_cat"/>
</dbReference>
<dbReference type="Pfam" id="PF01189">
    <property type="entry name" value="Methyltr_RsmB-F"/>
    <property type="match status" value="1"/>
</dbReference>
<dbReference type="InterPro" id="IPR001678">
    <property type="entry name" value="MeTrfase_RsmB-F_NOP2_dom"/>
</dbReference>
<name>X1H8N5_9ZZZZ</name>
<protein>
    <recommendedName>
        <fullName evidence="5">SAM-dependent MTase RsmB/NOP-type domain-containing protein</fullName>
    </recommendedName>
</protein>
<evidence type="ECO:0000256" key="2">
    <source>
        <dbReference type="ARBA" id="ARBA00022679"/>
    </source>
</evidence>
<evidence type="ECO:0000313" key="6">
    <source>
        <dbReference type="EMBL" id="GAH41673.1"/>
    </source>
</evidence>
<evidence type="ECO:0000256" key="4">
    <source>
        <dbReference type="ARBA" id="ARBA00022884"/>
    </source>
</evidence>
<evidence type="ECO:0000259" key="5">
    <source>
        <dbReference type="PROSITE" id="PS51686"/>
    </source>
</evidence>
<dbReference type="SUPFAM" id="SSF53335">
    <property type="entry name" value="S-adenosyl-L-methionine-dependent methyltransferases"/>
    <property type="match status" value="1"/>
</dbReference>
<dbReference type="Gene3D" id="3.40.50.150">
    <property type="entry name" value="Vaccinia Virus protein VP39"/>
    <property type="match status" value="1"/>
</dbReference>
<gene>
    <name evidence="6" type="ORF">S03H2_14058</name>
</gene>
<dbReference type="PROSITE" id="PS51686">
    <property type="entry name" value="SAM_MT_RSMB_NOP"/>
    <property type="match status" value="1"/>
</dbReference>
<dbReference type="InterPro" id="IPR029063">
    <property type="entry name" value="SAM-dependent_MTases_sf"/>
</dbReference>
<feature type="non-terminal residue" evidence="6">
    <location>
        <position position="1"/>
    </location>
</feature>
<dbReference type="GO" id="GO:0008173">
    <property type="term" value="F:RNA methyltransferase activity"/>
    <property type="evidence" value="ECO:0007669"/>
    <property type="project" value="InterPro"/>
</dbReference>
<dbReference type="PRINTS" id="PR02008">
    <property type="entry name" value="RCMTFAMILY"/>
</dbReference>
<dbReference type="GO" id="GO:0003723">
    <property type="term" value="F:RNA binding"/>
    <property type="evidence" value="ECO:0007669"/>
    <property type="project" value="UniProtKB-KW"/>
</dbReference>
<keyword evidence="4" id="KW-0694">RNA-binding</keyword>
<keyword evidence="2" id="KW-0808">Transferase</keyword>
<sequence length="314" mass="34656">TLPQTLLTGCKFDSDILPDPKVTPADYLSTAFSLPKWLVSDWLGEFGPEKTRQICFASNRRPGIYVRPNKLKTTTQEIAERFRQAEVDFDVLPDESMIRIKAARAVTDLPGFAKGLFTIQDMTASRAVGILKPQPGWTILDLCAAPGTKTTQLAELTGDSAKIIATDIDDERLEMVKDNIARLGINSVNVVAYENLKKVAAQIGPFDAVLLDVPCSNTGVLARRIEARYRIKPKTITELAKIQCELLETAAAMIKPQGKICYSTCSIQRAENSQLVRRFLQNHDFELESEVLILPSAKGFDHDGGYAAIISRDA</sequence>
<dbReference type="InterPro" id="IPR023267">
    <property type="entry name" value="RCMT"/>
</dbReference>
<keyword evidence="3" id="KW-0949">S-adenosyl-L-methionine</keyword>
<dbReference type="PANTHER" id="PTHR22807:SF53">
    <property type="entry name" value="RIBOSOMAL RNA SMALL SUBUNIT METHYLTRANSFERASE B-RELATED"/>
    <property type="match status" value="1"/>
</dbReference>
<dbReference type="CDD" id="cd02440">
    <property type="entry name" value="AdoMet_MTases"/>
    <property type="match status" value="1"/>
</dbReference>
<dbReference type="Gene3D" id="3.30.70.1170">
    <property type="entry name" value="Sun protein, domain 3"/>
    <property type="match status" value="1"/>
</dbReference>
<evidence type="ECO:0000256" key="3">
    <source>
        <dbReference type="ARBA" id="ARBA00022691"/>
    </source>
</evidence>
<keyword evidence="1" id="KW-0489">Methyltransferase</keyword>
<comment type="caution">
    <text evidence="6">The sequence shown here is derived from an EMBL/GenBank/DDBJ whole genome shotgun (WGS) entry which is preliminary data.</text>
</comment>
<proteinExistence type="predicted"/>
<evidence type="ECO:0000256" key="1">
    <source>
        <dbReference type="ARBA" id="ARBA00022603"/>
    </source>
</evidence>
<dbReference type="PANTHER" id="PTHR22807">
    <property type="entry name" value="NOP2 YEAST -RELATED NOL1/NOP2/FMU SUN DOMAIN-CONTAINING"/>
    <property type="match status" value="1"/>
</dbReference>
<dbReference type="Pfam" id="PF22458">
    <property type="entry name" value="RsmF-B_ferredox"/>
    <property type="match status" value="1"/>
</dbReference>
<dbReference type="InterPro" id="IPR054728">
    <property type="entry name" value="RsmB-like_ferredoxin"/>
</dbReference>
<dbReference type="GO" id="GO:0001510">
    <property type="term" value="P:RNA methylation"/>
    <property type="evidence" value="ECO:0007669"/>
    <property type="project" value="InterPro"/>
</dbReference>
<feature type="domain" description="SAM-dependent MTase RsmB/NOP-type" evidence="5">
    <location>
        <begin position="54"/>
        <end position="314"/>
    </location>
</feature>
<dbReference type="AlphaFoldDB" id="X1H8N5"/>